<dbReference type="AlphaFoldDB" id="A0A1J4MG55"/>
<proteinExistence type="predicted"/>
<organism evidence="2 3">
    <name type="scientific">Cryptosporidium ubiquitum</name>
    <dbReference type="NCBI Taxonomy" id="857276"/>
    <lineage>
        <taxon>Eukaryota</taxon>
        <taxon>Sar</taxon>
        <taxon>Alveolata</taxon>
        <taxon>Apicomplexa</taxon>
        <taxon>Conoidasida</taxon>
        <taxon>Coccidia</taxon>
        <taxon>Eucoccidiorida</taxon>
        <taxon>Eimeriorina</taxon>
        <taxon>Cryptosporidiidae</taxon>
        <taxon>Cryptosporidium</taxon>
    </lineage>
</organism>
<name>A0A1J4MG55_9CRYT</name>
<dbReference type="VEuPathDB" id="CryptoDB:cubi_02238"/>
<evidence type="ECO:0000313" key="2">
    <source>
        <dbReference type="EMBL" id="OII73007.1"/>
    </source>
</evidence>
<evidence type="ECO:0000313" key="3">
    <source>
        <dbReference type="Proteomes" id="UP000186176"/>
    </source>
</evidence>
<dbReference type="EMBL" id="LRBP01000017">
    <property type="protein sequence ID" value="OII73007.1"/>
    <property type="molecule type" value="Genomic_DNA"/>
</dbReference>
<keyword evidence="1" id="KW-0732">Signal</keyword>
<accession>A0A1J4MG55</accession>
<dbReference type="OrthoDB" id="339460at2759"/>
<protein>
    <submittedName>
        <fullName evidence="2">Uncharacterized protein</fullName>
    </submittedName>
</protein>
<evidence type="ECO:0000256" key="1">
    <source>
        <dbReference type="SAM" id="SignalP"/>
    </source>
</evidence>
<comment type="caution">
    <text evidence="2">The sequence shown here is derived from an EMBL/GenBank/DDBJ whole genome shotgun (WGS) entry which is preliminary data.</text>
</comment>
<dbReference type="Proteomes" id="UP000186176">
    <property type="component" value="Unassembled WGS sequence"/>
</dbReference>
<sequence>MDIKIYLLLLFYVKFVREVILTKAEENIDSGLIKELEDDSDLEQSKLMDSLSKIGHGLQLTDSFQPFSDISEEKQDEKETVTDGAKVLSIRKGENLAQLPDKTDLTGVGVSDSRKQGVARVSAADFRFGEPLPLVREEELYMYEHPSEELILAIPIPTMKPEQQFNTIRRLSGSKYKGLPKAHQNERSNVNWCKIVASKDPEAMTKANSMYRMIQVDLISILGGIGSGGSSSNQGSSGNKLGSGWTQQHICEGIFLLNTYRGYGDCERIFIDLLARFHGQWSLFYKMFRQKFREICTEVGYSKGPWDVNNDRAYSQYTVLRSAKKPIKVELSKERKDFVRLLRTRSGVCSLLSHTLRERALRLKTSVESISQIKHITQRISLADYCDIILAKQSIIECAEALTTFFKLKAESHFESNERYRSIRSLLIKACNDALFHEKDSNTKSEKASNYDRIENKE</sequence>
<dbReference type="RefSeq" id="XP_028874371.1">
    <property type="nucleotide sequence ID" value="XM_029019250.1"/>
</dbReference>
<keyword evidence="3" id="KW-1185">Reference proteome</keyword>
<reference evidence="2 3" key="1">
    <citation type="submission" date="2016-10" db="EMBL/GenBank/DDBJ databases">
        <title>Reductive evolution of mitochondrial metabolism and differential evolution of invasion-related proteins in Cryptosporidium.</title>
        <authorList>
            <person name="Liu S."/>
            <person name="Roellig D.M."/>
            <person name="Guo Y."/>
            <person name="Li N."/>
            <person name="Frace M.A."/>
            <person name="Tang K."/>
            <person name="Zhang L."/>
            <person name="Feng Y."/>
            <person name="Xiao L."/>
        </authorList>
    </citation>
    <scope>NUCLEOTIDE SEQUENCE [LARGE SCALE GENOMIC DNA]</scope>
    <source>
        <strain evidence="2">39726</strain>
    </source>
</reference>
<feature type="chain" id="PRO_5009630286" evidence="1">
    <location>
        <begin position="19"/>
        <end position="458"/>
    </location>
</feature>
<feature type="signal peptide" evidence="1">
    <location>
        <begin position="1"/>
        <end position="18"/>
    </location>
</feature>
<dbReference type="GeneID" id="39979029"/>
<gene>
    <name evidence="2" type="ORF">cubi_02238</name>
</gene>